<evidence type="ECO:0000256" key="1">
    <source>
        <dbReference type="SAM" id="Phobius"/>
    </source>
</evidence>
<evidence type="ECO:0000313" key="3">
    <source>
        <dbReference type="Proteomes" id="UP000752012"/>
    </source>
</evidence>
<feature type="transmembrane region" description="Helical" evidence="1">
    <location>
        <begin position="166"/>
        <end position="183"/>
    </location>
</feature>
<reference evidence="2 3" key="1">
    <citation type="submission" date="2020-03" db="EMBL/GenBank/DDBJ databases">
        <title>Assessment of the enzymatic potential of alkaline-tolerant lipase obtained from Bacillus luteus H11 (technogenic soil) for the bioremediation of saline soils contaminated with petroleum substances.</title>
        <authorList>
            <person name="Kalwasinska A."/>
        </authorList>
    </citation>
    <scope>NUCLEOTIDE SEQUENCE [LARGE SCALE GENOMIC DNA]</scope>
    <source>
        <strain evidence="2 3">H11</strain>
    </source>
</reference>
<feature type="transmembrane region" description="Helical" evidence="1">
    <location>
        <begin position="189"/>
        <end position="207"/>
    </location>
</feature>
<comment type="caution">
    <text evidence="2">The sequence shown here is derived from an EMBL/GenBank/DDBJ whole genome shotgun (WGS) entry which is preliminary data.</text>
</comment>
<feature type="transmembrane region" description="Helical" evidence="1">
    <location>
        <begin position="102"/>
        <end position="122"/>
    </location>
</feature>
<name>A0A969TXP8_9BACI</name>
<keyword evidence="1" id="KW-0472">Membrane</keyword>
<keyword evidence="3" id="KW-1185">Reference proteome</keyword>
<gene>
    <name evidence="2" type="ORF">HCN83_12580</name>
</gene>
<dbReference type="EMBL" id="JAATHJ010000022">
    <property type="protein sequence ID" value="NJP38424.1"/>
    <property type="molecule type" value="Genomic_DNA"/>
</dbReference>
<dbReference type="RefSeq" id="WP_168007895.1">
    <property type="nucleotide sequence ID" value="NZ_JAATHJ010000022.1"/>
</dbReference>
<feature type="transmembrane region" description="Helical" evidence="1">
    <location>
        <begin position="63"/>
        <end position="81"/>
    </location>
</feature>
<dbReference type="Proteomes" id="UP000752012">
    <property type="component" value="Unassembled WGS sequence"/>
</dbReference>
<feature type="transmembrane region" description="Helical" evidence="1">
    <location>
        <begin position="288"/>
        <end position="305"/>
    </location>
</feature>
<dbReference type="AlphaFoldDB" id="A0A969TXP8"/>
<feature type="transmembrane region" description="Helical" evidence="1">
    <location>
        <begin position="377"/>
        <end position="398"/>
    </location>
</feature>
<accession>A0A969TXP8</accession>
<dbReference type="InterPro" id="IPR010288">
    <property type="entry name" value="EcsB_ABC"/>
</dbReference>
<evidence type="ECO:0000313" key="2">
    <source>
        <dbReference type="EMBL" id="NJP38424.1"/>
    </source>
</evidence>
<dbReference type="Pfam" id="PF05975">
    <property type="entry name" value="EcsB"/>
    <property type="match status" value="1"/>
</dbReference>
<dbReference type="GO" id="GO:0016020">
    <property type="term" value="C:membrane"/>
    <property type="evidence" value="ECO:0007669"/>
    <property type="project" value="InterPro"/>
</dbReference>
<feature type="transmembrane region" description="Helical" evidence="1">
    <location>
        <begin position="128"/>
        <end position="145"/>
    </location>
</feature>
<proteinExistence type="predicted"/>
<feature type="transmembrane region" description="Helical" evidence="1">
    <location>
        <begin position="351"/>
        <end position="371"/>
    </location>
</feature>
<feature type="transmembrane region" description="Helical" evidence="1">
    <location>
        <begin position="21"/>
        <end position="43"/>
    </location>
</feature>
<organism evidence="2 3">
    <name type="scientific">Alkalicoccus luteus</name>
    <dbReference type="NCBI Taxonomy" id="1237094"/>
    <lineage>
        <taxon>Bacteria</taxon>
        <taxon>Bacillati</taxon>
        <taxon>Bacillota</taxon>
        <taxon>Bacilli</taxon>
        <taxon>Bacillales</taxon>
        <taxon>Bacillaceae</taxon>
        <taxon>Alkalicoccus</taxon>
    </lineage>
</organism>
<evidence type="ECO:0008006" key="4">
    <source>
        <dbReference type="Google" id="ProtNLM"/>
    </source>
</evidence>
<keyword evidence="1" id="KW-0812">Transmembrane</keyword>
<keyword evidence="1" id="KW-1133">Transmembrane helix</keyword>
<feature type="transmembrane region" description="Helical" evidence="1">
    <location>
        <begin position="311"/>
        <end position="330"/>
    </location>
</feature>
<protein>
    <recommendedName>
        <fullName evidence="4">ABC-2 type transport system permease protein</fullName>
    </recommendedName>
</protein>
<sequence>MRTGIGRIKLEWKDKIAIWRMVIDWTVALYIIVPILAIGGYYYVQLWQGNMEHLFTWMTPFRWTFLLLIIIHAGTLRLFVVEADMLFLRKFHAAFQRIKRTGVVYTLLLNGCMILLFAIALVPVWTVYGGYSAGWILSVLAAAFVTKITAQTTKQLLDVRYERGKLYAMNTVVTFLFTGVYIGLVFAPIWLTLLGSLFLAGAAAYLIRMRLREDWAFSLDCLREMGQRINLSAFFLQQSGTQEKPKKYPRKKPMLLFTESESFFKEPTNDKRLFEWFMKRWLRSKMRMLVYAQFFILFTIAIAVAPFYIKWLLLVLCTTIVVYTTYQMWLESWKHPFMKLLKRHESTDMSVPIRQAVGVITLPAAAVFGFFAGATGIALWAGLVTAALMISIIFFLFIKPPSKAVLEKQKGDVV</sequence>